<keyword evidence="3" id="KW-0274">FAD</keyword>
<feature type="domain" description="FAD-binding PCMH-type" evidence="6">
    <location>
        <begin position="76"/>
        <end position="247"/>
    </location>
</feature>
<dbReference type="Gene3D" id="3.30.465.10">
    <property type="match status" value="1"/>
</dbReference>
<dbReference type="AlphaFoldDB" id="A0A0U5HGI3"/>
<dbReference type="OMA" id="TGSCGCV"/>
<feature type="signal peptide" evidence="5">
    <location>
        <begin position="1"/>
        <end position="19"/>
    </location>
</feature>
<dbReference type="STRING" id="454130.A0A0U5HGI3"/>
<evidence type="ECO:0000259" key="6">
    <source>
        <dbReference type="PROSITE" id="PS51387"/>
    </source>
</evidence>
<name>A0A0U5HGI3_ASPCI</name>
<dbReference type="InterPro" id="IPR012951">
    <property type="entry name" value="BBE"/>
</dbReference>
<dbReference type="OrthoDB" id="9996127at2759"/>
<dbReference type="InterPro" id="IPR016167">
    <property type="entry name" value="FAD-bd_PCMH_sub1"/>
</dbReference>
<proteinExistence type="inferred from homology"/>
<keyword evidence="8" id="KW-1185">Reference proteome</keyword>
<dbReference type="PANTHER" id="PTHR42973">
    <property type="entry name" value="BINDING OXIDOREDUCTASE, PUTATIVE (AFU_ORTHOLOGUE AFUA_1G17690)-RELATED"/>
    <property type="match status" value="1"/>
</dbReference>
<feature type="chain" id="PRO_5006858721" description="FAD-binding PCMH-type domain-containing protein" evidence="5">
    <location>
        <begin position="20"/>
        <end position="515"/>
    </location>
</feature>
<dbReference type="GO" id="GO:0016491">
    <property type="term" value="F:oxidoreductase activity"/>
    <property type="evidence" value="ECO:0007669"/>
    <property type="project" value="UniProtKB-KW"/>
</dbReference>
<dbReference type="Gene3D" id="3.30.43.10">
    <property type="entry name" value="Uridine Diphospho-n-acetylenolpyruvylglucosamine Reductase, domain 2"/>
    <property type="match status" value="1"/>
</dbReference>
<evidence type="ECO:0000313" key="7">
    <source>
        <dbReference type="EMBL" id="CEN60508.1"/>
    </source>
</evidence>
<evidence type="ECO:0000256" key="2">
    <source>
        <dbReference type="ARBA" id="ARBA00022630"/>
    </source>
</evidence>
<dbReference type="SUPFAM" id="SSF56176">
    <property type="entry name" value="FAD-binding/transporter-associated domain-like"/>
    <property type="match status" value="1"/>
</dbReference>
<dbReference type="Gene3D" id="3.40.462.20">
    <property type="match status" value="1"/>
</dbReference>
<evidence type="ECO:0000256" key="1">
    <source>
        <dbReference type="ARBA" id="ARBA00005466"/>
    </source>
</evidence>
<accession>A0A0U5HGI3</accession>
<dbReference type="InterPro" id="IPR006094">
    <property type="entry name" value="Oxid_FAD_bind_N"/>
</dbReference>
<evidence type="ECO:0000256" key="4">
    <source>
        <dbReference type="ARBA" id="ARBA00023002"/>
    </source>
</evidence>
<reference evidence="8" key="1">
    <citation type="journal article" date="2016" name="Genome Announc.">
        <title>Draft genome sequences of fungus Aspergillus calidoustus.</title>
        <authorList>
            <person name="Horn F."/>
            <person name="Linde J."/>
            <person name="Mattern D.J."/>
            <person name="Walther G."/>
            <person name="Guthke R."/>
            <person name="Scherlach K."/>
            <person name="Martin K."/>
            <person name="Brakhage A.A."/>
            <person name="Petzke L."/>
            <person name="Valiante V."/>
        </authorList>
    </citation>
    <scope>NUCLEOTIDE SEQUENCE [LARGE SCALE GENOMIC DNA]</scope>
    <source>
        <strain evidence="8">SF006504</strain>
    </source>
</reference>
<keyword evidence="4" id="KW-0560">Oxidoreductase</keyword>
<dbReference type="Pfam" id="PF01565">
    <property type="entry name" value="FAD_binding_4"/>
    <property type="match status" value="1"/>
</dbReference>
<dbReference type="InterPro" id="IPR036318">
    <property type="entry name" value="FAD-bd_PCMH-like_sf"/>
</dbReference>
<evidence type="ECO:0000313" key="8">
    <source>
        <dbReference type="Proteomes" id="UP000054771"/>
    </source>
</evidence>
<dbReference type="Proteomes" id="UP000054771">
    <property type="component" value="Unassembled WGS sequence"/>
</dbReference>
<dbReference type="InterPro" id="IPR050416">
    <property type="entry name" value="FAD-linked_Oxidoreductase"/>
</dbReference>
<organism evidence="7 8">
    <name type="scientific">Aspergillus calidoustus</name>
    <dbReference type="NCBI Taxonomy" id="454130"/>
    <lineage>
        <taxon>Eukaryota</taxon>
        <taxon>Fungi</taxon>
        <taxon>Dikarya</taxon>
        <taxon>Ascomycota</taxon>
        <taxon>Pezizomycotina</taxon>
        <taxon>Eurotiomycetes</taxon>
        <taxon>Eurotiomycetidae</taxon>
        <taxon>Eurotiales</taxon>
        <taxon>Aspergillaceae</taxon>
        <taxon>Aspergillus</taxon>
        <taxon>Aspergillus subgen. Nidulantes</taxon>
    </lineage>
</organism>
<dbReference type="InterPro" id="IPR016169">
    <property type="entry name" value="FAD-bd_PCMH_sub2"/>
</dbReference>
<dbReference type="InterPro" id="IPR016166">
    <property type="entry name" value="FAD-bd_PCMH"/>
</dbReference>
<gene>
    <name evidence="7" type="ORF">ASPCAL02944</name>
</gene>
<sequence>MVQLTKFVPLALLTGSISAFPLNQVNCPDGLCQVTRASIGPAQVAQELGPLLSEDASIFGPDDGRWDAADANWNEYGAPHFTVVVVAGQEADVPIIIQYANRNGINFYARNRGHAVTESRGKFHGLQINMQQLRGWTLSDDRTYATIQGGAYGQEFIDQLWEHNLTATTGSCSCVGLLGPGLGGGWGKWQGHHGLISDNIRSLNVVLADGRAITVNATSYPDLFWGMRGAGHNFGVVTSFDMNVYPPIYETWYQKNYVFTSDKLEPLFEALNVLNDNGNQPLQMAEQSGTYALDPTIDATQATIRWQFSWAGPQEEAEPYLAPFDALGPVFVEELTVPYPRVAEAAGSSVGQQLCDEGVTRAVAPATLLRYNLTTQREIFEIFNERIFVHPALNYSFVVMEAYSLDAVRAVDAAESAYPWRDENLYLQTTISYPKGDEDLYADFAIDWVTQNQRLFNAGQPGRQPVSYVNYGSGRESVEATYGYEPWRLERLRGLKAKYDPENKFAYFGPIIPPN</sequence>
<keyword evidence="2" id="KW-0285">Flavoprotein</keyword>
<dbReference type="EMBL" id="CDMC01000002">
    <property type="protein sequence ID" value="CEN60508.1"/>
    <property type="molecule type" value="Genomic_DNA"/>
</dbReference>
<evidence type="ECO:0000256" key="3">
    <source>
        <dbReference type="ARBA" id="ARBA00022827"/>
    </source>
</evidence>
<dbReference type="PROSITE" id="PS51387">
    <property type="entry name" value="FAD_PCMH"/>
    <property type="match status" value="1"/>
</dbReference>
<dbReference type="Pfam" id="PF08031">
    <property type="entry name" value="BBE"/>
    <property type="match status" value="1"/>
</dbReference>
<comment type="similarity">
    <text evidence="1">Belongs to the oxygen-dependent FAD-linked oxidoreductase family.</text>
</comment>
<dbReference type="PANTHER" id="PTHR42973:SF8">
    <property type="entry name" value="FAD-BINDING PCMH-TYPE DOMAIN-CONTAINING PROTEIN"/>
    <property type="match status" value="1"/>
</dbReference>
<protein>
    <recommendedName>
        <fullName evidence="6">FAD-binding PCMH-type domain-containing protein</fullName>
    </recommendedName>
</protein>
<dbReference type="GO" id="GO:0071949">
    <property type="term" value="F:FAD binding"/>
    <property type="evidence" value="ECO:0007669"/>
    <property type="project" value="InterPro"/>
</dbReference>
<keyword evidence="5" id="KW-0732">Signal</keyword>
<evidence type="ECO:0000256" key="5">
    <source>
        <dbReference type="SAM" id="SignalP"/>
    </source>
</evidence>